<keyword evidence="4" id="KW-1185">Reference proteome</keyword>
<gene>
    <name evidence="3" type="ordered locus">Cwoe_0226</name>
</gene>
<reference evidence="4" key="2">
    <citation type="submission" date="2010-01" db="EMBL/GenBank/DDBJ databases">
        <title>The complete genome of Conexibacter woesei DSM 14684.</title>
        <authorList>
            <consortium name="US DOE Joint Genome Institute (JGI-PGF)"/>
            <person name="Lucas S."/>
            <person name="Copeland A."/>
            <person name="Lapidus A."/>
            <person name="Glavina del Rio T."/>
            <person name="Dalin E."/>
            <person name="Tice H."/>
            <person name="Bruce D."/>
            <person name="Goodwin L."/>
            <person name="Pitluck S."/>
            <person name="Kyrpides N."/>
            <person name="Mavromatis K."/>
            <person name="Ivanova N."/>
            <person name="Mikhailova N."/>
            <person name="Chertkov O."/>
            <person name="Brettin T."/>
            <person name="Detter J.C."/>
            <person name="Han C."/>
            <person name="Larimer F."/>
            <person name="Land M."/>
            <person name="Hauser L."/>
            <person name="Markowitz V."/>
            <person name="Cheng J.-F."/>
            <person name="Hugenholtz P."/>
            <person name="Woyke T."/>
            <person name="Wu D."/>
            <person name="Pukall R."/>
            <person name="Steenblock K."/>
            <person name="Schneider S."/>
            <person name="Klenk H.-P."/>
            <person name="Eisen J.A."/>
        </authorList>
    </citation>
    <scope>NUCLEOTIDE SEQUENCE [LARGE SCALE GENOMIC DNA]</scope>
    <source>
        <strain evidence="4">DSM 14684 / CIP 108061 / JCM 11494 / NBRC 100937 / ID131577</strain>
    </source>
</reference>
<proteinExistence type="predicted"/>
<organism evidence="3 4">
    <name type="scientific">Conexibacter woesei (strain DSM 14684 / CCUG 47730 / CIP 108061 / JCM 11494 / NBRC 100937 / ID131577)</name>
    <dbReference type="NCBI Taxonomy" id="469383"/>
    <lineage>
        <taxon>Bacteria</taxon>
        <taxon>Bacillati</taxon>
        <taxon>Actinomycetota</taxon>
        <taxon>Thermoleophilia</taxon>
        <taxon>Solirubrobacterales</taxon>
        <taxon>Conexibacteraceae</taxon>
        <taxon>Conexibacter</taxon>
    </lineage>
</organism>
<evidence type="ECO:0000313" key="3">
    <source>
        <dbReference type="EMBL" id="ADB48662.1"/>
    </source>
</evidence>
<protein>
    <recommendedName>
        <fullName evidence="5">Lipoprotein</fullName>
    </recommendedName>
</protein>
<dbReference type="KEGG" id="cwo:Cwoe_0226"/>
<dbReference type="EMBL" id="CP001854">
    <property type="protein sequence ID" value="ADB48662.1"/>
    <property type="molecule type" value="Genomic_DNA"/>
</dbReference>
<evidence type="ECO:0000313" key="4">
    <source>
        <dbReference type="Proteomes" id="UP000008229"/>
    </source>
</evidence>
<keyword evidence="2" id="KW-0732">Signal</keyword>
<reference evidence="3 4" key="1">
    <citation type="journal article" date="2010" name="Stand. Genomic Sci.">
        <title>Complete genome sequence of Conexibacter woesei type strain (ID131577).</title>
        <authorList>
            <person name="Pukall R."/>
            <person name="Lapidus A."/>
            <person name="Glavina Del Rio T."/>
            <person name="Copeland A."/>
            <person name="Tice H."/>
            <person name="Cheng J.-F."/>
            <person name="Lucas S."/>
            <person name="Chen F."/>
            <person name="Nolan M."/>
            <person name="Bruce D."/>
            <person name="Goodwin L."/>
            <person name="Pitluck S."/>
            <person name="Mavromatis K."/>
            <person name="Ivanova N."/>
            <person name="Ovchinnikova G."/>
            <person name="Pati A."/>
            <person name="Chen A."/>
            <person name="Palaniappan K."/>
            <person name="Land M."/>
            <person name="Hauser L."/>
            <person name="Chang Y.-J."/>
            <person name="Jeffries C.D."/>
            <person name="Chain P."/>
            <person name="Meincke L."/>
            <person name="Sims D."/>
            <person name="Brettin T."/>
            <person name="Detter J.C."/>
            <person name="Rohde M."/>
            <person name="Goeker M."/>
            <person name="Bristow J."/>
            <person name="Eisen J.A."/>
            <person name="Markowitz V."/>
            <person name="Kyrpides N.C."/>
            <person name="Klenk H.-P."/>
            <person name="Hugenholtz P."/>
        </authorList>
    </citation>
    <scope>NUCLEOTIDE SEQUENCE [LARGE SCALE GENOMIC DNA]</scope>
    <source>
        <strain evidence="4">DSM 14684 / CIP 108061 / JCM 11494 / NBRC 100937 / ID131577</strain>
    </source>
</reference>
<feature type="signal peptide" evidence="2">
    <location>
        <begin position="1"/>
        <end position="22"/>
    </location>
</feature>
<dbReference type="AlphaFoldDB" id="D3F5Y9"/>
<dbReference type="Proteomes" id="UP000008229">
    <property type="component" value="Chromosome"/>
</dbReference>
<name>D3F5Y9_CONWI</name>
<dbReference type="HOGENOM" id="CLU_121458_0_0_11"/>
<evidence type="ECO:0000256" key="2">
    <source>
        <dbReference type="SAM" id="SignalP"/>
    </source>
</evidence>
<sequence precursor="true">MPGITRPLLALLAAAFTVLTLAACGGDDKSDGSGSGSSEQEKALAFQDCLRDRGLNATIDDRGRMMMRADAVRSGDAGDAAAPSMDGMPEAMEECRKSTGWEPPAPSEQERAEMQDRTLRFAQCMRAEGVDVPDPTGDGRMTMRIDGNREAFERAAKKCGGGITPMAPTSPAK</sequence>
<dbReference type="RefSeq" id="WP_012931715.1">
    <property type="nucleotide sequence ID" value="NC_013739.1"/>
</dbReference>
<dbReference type="STRING" id="469383.Cwoe_0226"/>
<accession>D3F5Y9</accession>
<evidence type="ECO:0008006" key="5">
    <source>
        <dbReference type="Google" id="ProtNLM"/>
    </source>
</evidence>
<feature type="chain" id="PRO_5003042988" description="Lipoprotein" evidence="2">
    <location>
        <begin position="23"/>
        <end position="173"/>
    </location>
</feature>
<dbReference type="PROSITE" id="PS51257">
    <property type="entry name" value="PROKAR_LIPOPROTEIN"/>
    <property type="match status" value="1"/>
</dbReference>
<evidence type="ECO:0000256" key="1">
    <source>
        <dbReference type="SAM" id="MobiDB-lite"/>
    </source>
</evidence>
<feature type="region of interest" description="Disordered" evidence="1">
    <location>
        <begin position="72"/>
        <end position="109"/>
    </location>
</feature>